<evidence type="ECO:0000313" key="3">
    <source>
        <dbReference type="Proteomes" id="UP000019804"/>
    </source>
</evidence>
<dbReference type="Proteomes" id="UP000019804">
    <property type="component" value="Unassembled WGS sequence"/>
</dbReference>
<dbReference type="AlphaFoldDB" id="A0A017SHA0"/>
<dbReference type="EMBL" id="KK088419">
    <property type="protein sequence ID" value="EYE96111.1"/>
    <property type="molecule type" value="Genomic_DNA"/>
</dbReference>
<dbReference type="OrthoDB" id="4450707at2759"/>
<organism evidence="2 3">
    <name type="scientific">Aspergillus ruber (strain CBS 135680)</name>
    <dbReference type="NCBI Taxonomy" id="1388766"/>
    <lineage>
        <taxon>Eukaryota</taxon>
        <taxon>Fungi</taxon>
        <taxon>Dikarya</taxon>
        <taxon>Ascomycota</taxon>
        <taxon>Pezizomycotina</taxon>
        <taxon>Eurotiomycetes</taxon>
        <taxon>Eurotiomycetidae</taxon>
        <taxon>Eurotiales</taxon>
        <taxon>Aspergillaceae</taxon>
        <taxon>Aspergillus</taxon>
        <taxon>Aspergillus subgen. Aspergillus</taxon>
    </lineage>
</organism>
<dbReference type="RefSeq" id="XP_040639799.1">
    <property type="nucleotide sequence ID" value="XM_040778491.1"/>
</dbReference>
<evidence type="ECO:0000313" key="2">
    <source>
        <dbReference type="EMBL" id="EYE96111.1"/>
    </source>
</evidence>
<keyword evidence="3" id="KW-1185">Reference proteome</keyword>
<feature type="region of interest" description="Disordered" evidence="1">
    <location>
        <begin position="1"/>
        <end position="28"/>
    </location>
</feature>
<sequence>MTRESRDQNTKSPPAKRTKIKIERGSSDMSPVLTELKPAHDAGMVFKFVSEQPEVTGSFRVAECSTSIDLFTKARKFFQIFNRYTEVILSRRLASRQEHVTLSRTVRTNSSCFPLMPTN</sequence>
<dbReference type="HOGENOM" id="CLU_2061019_0_0_1"/>
<dbReference type="GeneID" id="63693615"/>
<evidence type="ECO:0000256" key="1">
    <source>
        <dbReference type="SAM" id="MobiDB-lite"/>
    </source>
</evidence>
<gene>
    <name evidence="2" type="ORF">EURHEDRAFT_361789</name>
</gene>
<proteinExistence type="predicted"/>
<reference evidence="3" key="1">
    <citation type="journal article" date="2014" name="Nat. Commun.">
        <title>Genomic adaptations of the halophilic Dead Sea filamentous fungus Eurotium rubrum.</title>
        <authorList>
            <person name="Kis-Papo T."/>
            <person name="Weig A.R."/>
            <person name="Riley R."/>
            <person name="Persoh D."/>
            <person name="Salamov A."/>
            <person name="Sun H."/>
            <person name="Lipzen A."/>
            <person name="Wasser S.P."/>
            <person name="Rambold G."/>
            <person name="Grigoriev I.V."/>
            <person name="Nevo E."/>
        </authorList>
    </citation>
    <scope>NUCLEOTIDE SEQUENCE [LARGE SCALE GENOMIC DNA]</scope>
    <source>
        <strain evidence="3">CBS 135680</strain>
    </source>
</reference>
<protein>
    <submittedName>
        <fullName evidence="2">Uncharacterized protein</fullName>
    </submittedName>
</protein>
<accession>A0A017SHA0</accession>
<name>A0A017SHA0_ASPRC</name>